<dbReference type="PROSITE" id="PS00041">
    <property type="entry name" value="HTH_ARAC_FAMILY_1"/>
    <property type="match status" value="1"/>
</dbReference>
<dbReference type="GO" id="GO:0043565">
    <property type="term" value="F:sequence-specific DNA binding"/>
    <property type="evidence" value="ECO:0007669"/>
    <property type="project" value="InterPro"/>
</dbReference>
<dbReference type="PANTHER" id="PTHR46796">
    <property type="entry name" value="HTH-TYPE TRANSCRIPTIONAL ACTIVATOR RHAS-RELATED"/>
    <property type="match status" value="1"/>
</dbReference>
<keyword evidence="2 5" id="KW-0238">DNA-binding</keyword>
<dbReference type="GO" id="GO:0003700">
    <property type="term" value="F:DNA-binding transcription factor activity"/>
    <property type="evidence" value="ECO:0007669"/>
    <property type="project" value="InterPro"/>
</dbReference>
<dbReference type="Pfam" id="PF14525">
    <property type="entry name" value="AraC_binding_2"/>
    <property type="match status" value="1"/>
</dbReference>
<comment type="caution">
    <text evidence="5">The sequence shown here is derived from an EMBL/GenBank/DDBJ whole genome shotgun (WGS) entry which is preliminary data.</text>
</comment>
<protein>
    <submittedName>
        <fullName evidence="5">DNA-binding domain-containing protein, AraC-type</fullName>
    </submittedName>
</protein>
<feature type="domain" description="HTH araC/xylS-type" evidence="4">
    <location>
        <begin position="233"/>
        <end position="334"/>
    </location>
</feature>
<dbReference type="PANTHER" id="PTHR46796:SF12">
    <property type="entry name" value="HTH-TYPE DNA-BINDING TRANSCRIPTIONAL ACTIVATOR EUTR"/>
    <property type="match status" value="1"/>
</dbReference>
<accession>A0A837D667</accession>
<evidence type="ECO:0000313" key="6">
    <source>
        <dbReference type="Proteomes" id="UP000030848"/>
    </source>
</evidence>
<dbReference type="Pfam" id="PF12833">
    <property type="entry name" value="HTH_18"/>
    <property type="match status" value="1"/>
</dbReference>
<evidence type="ECO:0000256" key="3">
    <source>
        <dbReference type="ARBA" id="ARBA00023163"/>
    </source>
</evidence>
<dbReference type="AlphaFoldDB" id="A0A837D667"/>
<reference evidence="5 6" key="1">
    <citation type="submission" date="2014-10" db="EMBL/GenBank/DDBJ databases">
        <title>Genome sequence of Micropolyspora internatus JCM3315.</title>
        <authorList>
            <person name="Shin S.-K."/>
            <person name="Yi H."/>
        </authorList>
    </citation>
    <scope>NUCLEOTIDE SEQUENCE [LARGE SCALE GENOMIC DNA]</scope>
    <source>
        <strain evidence="5 6">JCM 3315</strain>
    </source>
</reference>
<proteinExistence type="predicted"/>
<dbReference type="Proteomes" id="UP000030848">
    <property type="component" value="Unassembled WGS sequence"/>
</dbReference>
<keyword evidence="1" id="KW-0805">Transcription regulation</keyword>
<dbReference type="InterPro" id="IPR018060">
    <property type="entry name" value="HTH_AraC"/>
</dbReference>
<evidence type="ECO:0000256" key="1">
    <source>
        <dbReference type="ARBA" id="ARBA00023015"/>
    </source>
</evidence>
<sequence>MEVSLLSLSAADEPLRQHGRLHTDDVSVAQDVVAEVFEPHTLEPLAAKRLDARLNAVQIGEVTLGYLTYGTETRISLPPSGQWYHVNVTLAGSSRIARTDGERGETEGMRGAAVLLPHRTQTIEWAHDAAQFGIKIPRTALETHLSDLTRTQVTGPVDFGLIIDLTSRAGRGLLRCLDFVRREWDEDGVLAQHGGTRRHVEAMIMTNLLMAASGPHQNLLRQEHTTSRPAALKRALDYIHEHAHELPTLTDLTAAAGVSARTLQLQFLRNLGCTPLQYLRDVRLRAARAELLHPRSADVTVTDVATSWGFYNLGRFSSLYRSVYGETPSETLRRAKGG</sequence>
<keyword evidence="3" id="KW-0804">Transcription</keyword>
<dbReference type="SUPFAM" id="SSF46689">
    <property type="entry name" value="Homeodomain-like"/>
    <property type="match status" value="2"/>
</dbReference>
<evidence type="ECO:0000256" key="2">
    <source>
        <dbReference type="ARBA" id="ARBA00023125"/>
    </source>
</evidence>
<dbReference type="InterPro" id="IPR018062">
    <property type="entry name" value="HTH_AraC-typ_CS"/>
</dbReference>
<dbReference type="EMBL" id="JRZE01000008">
    <property type="protein sequence ID" value="KHF42141.1"/>
    <property type="molecule type" value="Genomic_DNA"/>
</dbReference>
<name>A0A837D667_9PSEU</name>
<organism evidence="5 6">
    <name type="scientific">Saccharomonospora viridis</name>
    <dbReference type="NCBI Taxonomy" id="1852"/>
    <lineage>
        <taxon>Bacteria</taxon>
        <taxon>Bacillati</taxon>
        <taxon>Actinomycetota</taxon>
        <taxon>Actinomycetes</taxon>
        <taxon>Pseudonocardiales</taxon>
        <taxon>Pseudonocardiaceae</taxon>
        <taxon>Saccharomonospora</taxon>
    </lineage>
</organism>
<dbReference type="InterPro" id="IPR009057">
    <property type="entry name" value="Homeodomain-like_sf"/>
</dbReference>
<dbReference type="Gene3D" id="1.10.10.60">
    <property type="entry name" value="Homeodomain-like"/>
    <property type="match status" value="1"/>
</dbReference>
<evidence type="ECO:0000313" key="5">
    <source>
        <dbReference type="EMBL" id="KHF42141.1"/>
    </source>
</evidence>
<dbReference type="PROSITE" id="PS01124">
    <property type="entry name" value="HTH_ARAC_FAMILY_2"/>
    <property type="match status" value="1"/>
</dbReference>
<dbReference type="InterPro" id="IPR035418">
    <property type="entry name" value="AraC-bd_2"/>
</dbReference>
<evidence type="ECO:0000259" key="4">
    <source>
        <dbReference type="PROSITE" id="PS01124"/>
    </source>
</evidence>
<dbReference type="InterPro" id="IPR050204">
    <property type="entry name" value="AraC_XylS_family_regulators"/>
</dbReference>
<dbReference type="SMART" id="SM00342">
    <property type="entry name" value="HTH_ARAC"/>
    <property type="match status" value="1"/>
</dbReference>
<gene>
    <name evidence="5" type="ORF">MINT15_39470</name>
</gene>